<keyword evidence="14" id="KW-1185">Reference proteome</keyword>
<feature type="region of interest" description="Disordered" evidence="11">
    <location>
        <begin position="1"/>
        <end position="23"/>
    </location>
</feature>
<comment type="cofactor">
    <cofactor evidence="2">
        <name>Mg(2+)</name>
        <dbReference type="ChEBI" id="CHEBI:18420"/>
    </cofactor>
</comment>
<dbReference type="SUPFAM" id="SSF53098">
    <property type="entry name" value="Ribonuclease H-like"/>
    <property type="match status" value="1"/>
</dbReference>
<dbReference type="EC" id="3.1.26.4" evidence="5"/>
<evidence type="ECO:0000256" key="11">
    <source>
        <dbReference type="SAM" id="MobiDB-lite"/>
    </source>
</evidence>
<gene>
    <name evidence="13" type="ORF">RHODO2019_03395</name>
</gene>
<dbReference type="PROSITE" id="PS50879">
    <property type="entry name" value="RNASE_H_1"/>
    <property type="match status" value="1"/>
</dbReference>
<keyword evidence="6" id="KW-0540">Nuclease</keyword>
<feature type="compositionally biased region" description="Polar residues" evidence="11">
    <location>
        <begin position="1"/>
        <end position="19"/>
    </location>
</feature>
<evidence type="ECO:0000259" key="12">
    <source>
        <dbReference type="PROSITE" id="PS50879"/>
    </source>
</evidence>
<dbReference type="PANTHER" id="PTHR10642">
    <property type="entry name" value="RIBONUCLEASE H1"/>
    <property type="match status" value="1"/>
</dbReference>
<protein>
    <recommendedName>
        <fullName evidence="5">ribonuclease H</fullName>
        <ecNumber evidence="5">3.1.26.4</ecNumber>
    </recommendedName>
</protein>
<dbReference type="Pfam" id="PF00075">
    <property type="entry name" value="RNase_H"/>
    <property type="match status" value="1"/>
</dbReference>
<evidence type="ECO:0000256" key="2">
    <source>
        <dbReference type="ARBA" id="ARBA00001946"/>
    </source>
</evidence>
<dbReference type="InterPro" id="IPR012337">
    <property type="entry name" value="RNaseH-like_sf"/>
</dbReference>
<name>A0ABY6P1J7_9NOCA</name>
<dbReference type="InterPro" id="IPR036397">
    <property type="entry name" value="RNaseH_sf"/>
</dbReference>
<evidence type="ECO:0000256" key="9">
    <source>
        <dbReference type="ARBA" id="ARBA00022801"/>
    </source>
</evidence>
<evidence type="ECO:0000256" key="10">
    <source>
        <dbReference type="ARBA" id="ARBA00022842"/>
    </source>
</evidence>
<dbReference type="InterPro" id="IPR002156">
    <property type="entry name" value="RNaseH_domain"/>
</dbReference>
<dbReference type="EMBL" id="CP110615">
    <property type="protein sequence ID" value="UZJ25527.1"/>
    <property type="molecule type" value="Genomic_DNA"/>
</dbReference>
<evidence type="ECO:0000256" key="4">
    <source>
        <dbReference type="ARBA" id="ARBA00011245"/>
    </source>
</evidence>
<accession>A0ABY6P1J7</accession>
<dbReference type="CDD" id="cd09278">
    <property type="entry name" value="RNase_HI_prokaryote_like"/>
    <property type="match status" value="1"/>
</dbReference>
<proteinExistence type="inferred from homology"/>
<dbReference type="InterPro" id="IPR022892">
    <property type="entry name" value="RNaseHI"/>
</dbReference>
<comment type="subunit">
    <text evidence="4">Monomer.</text>
</comment>
<evidence type="ECO:0000313" key="13">
    <source>
        <dbReference type="EMBL" id="UZJ25527.1"/>
    </source>
</evidence>
<evidence type="ECO:0000256" key="6">
    <source>
        <dbReference type="ARBA" id="ARBA00022722"/>
    </source>
</evidence>
<keyword evidence="8" id="KW-0255">Endonuclease</keyword>
<dbReference type="InterPro" id="IPR050092">
    <property type="entry name" value="RNase_H"/>
</dbReference>
<comment type="catalytic activity">
    <reaction evidence="1">
        <text>Endonucleolytic cleavage to 5'-phosphomonoester.</text>
        <dbReference type="EC" id="3.1.26.4"/>
    </reaction>
</comment>
<evidence type="ECO:0000256" key="3">
    <source>
        <dbReference type="ARBA" id="ARBA00005300"/>
    </source>
</evidence>
<feature type="domain" description="RNase H type-1" evidence="12">
    <location>
        <begin position="5"/>
        <end position="154"/>
    </location>
</feature>
<evidence type="ECO:0000256" key="5">
    <source>
        <dbReference type="ARBA" id="ARBA00012180"/>
    </source>
</evidence>
<evidence type="ECO:0000256" key="8">
    <source>
        <dbReference type="ARBA" id="ARBA00022759"/>
    </source>
</evidence>
<organism evidence="13 14">
    <name type="scientific">Rhodococcus antarcticus</name>
    <dbReference type="NCBI Taxonomy" id="2987751"/>
    <lineage>
        <taxon>Bacteria</taxon>
        <taxon>Bacillati</taxon>
        <taxon>Actinomycetota</taxon>
        <taxon>Actinomycetes</taxon>
        <taxon>Mycobacteriales</taxon>
        <taxon>Nocardiaceae</taxon>
        <taxon>Rhodococcus</taxon>
    </lineage>
</organism>
<dbReference type="PANTHER" id="PTHR10642:SF26">
    <property type="entry name" value="RIBONUCLEASE H1"/>
    <property type="match status" value="1"/>
</dbReference>
<keyword evidence="7" id="KW-0479">Metal-binding</keyword>
<evidence type="ECO:0000256" key="1">
    <source>
        <dbReference type="ARBA" id="ARBA00000077"/>
    </source>
</evidence>
<dbReference type="RefSeq" id="WP_265383631.1">
    <property type="nucleotide sequence ID" value="NZ_CP110615.1"/>
</dbReference>
<dbReference type="Gene3D" id="3.30.420.10">
    <property type="entry name" value="Ribonuclease H-like superfamily/Ribonuclease H"/>
    <property type="match status" value="1"/>
</dbReference>
<keyword evidence="9" id="KW-0378">Hydrolase</keyword>
<sequence>MSSDSRTTITAGTDGSSRGNPGAAGWAWAISETEWASGGWARETNNVAELTALRELLTAVPPTTGLEVRSDSTYVIDALVGRGGKRPWIAGWKRNAWRTAAGAPVANKELMVSIDELLSTRTAPTTLTWVKAHKTSGGDAYNEMADRRAYAASTAILEGRDPDRGPGLHG</sequence>
<evidence type="ECO:0000313" key="14">
    <source>
        <dbReference type="Proteomes" id="UP001164965"/>
    </source>
</evidence>
<dbReference type="Proteomes" id="UP001164965">
    <property type="component" value="Chromosome"/>
</dbReference>
<reference evidence="13" key="1">
    <citation type="submission" date="2022-10" db="EMBL/GenBank/DDBJ databases">
        <title>Rhodococcus sp.75.</title>
        <authorList>
            <person name="Sun M."/>
        </authorList>
    </citation>
    <scope>NUCLEOTIDE SEQUENCE</scope>
    <source>
        <strain evidence="13">75</strain>
    </source>
</reference>
<keyword evidence="10" id="KW-0460">Magnesium</keyword>
<evidence type="ECO:0000256" key="7">
    <source>
        <dbReference type="ARBA" id="ARBA00022723"/>
    </source>
</evidence>
<comment type="similarity">
    <text evidence="3">Belongs to the RNase H family.</text>
</comment>